<dbReference type="PANTHER" id="PTHR24006">
    <property type="entry name" value="UBIQUITIN CARBOXYL-TERMINAL HYDROLASE"/>
    <property type="match status" value="1"/>
</dbReference>
<dbReference type="GO" id="GO:0004843">
    <property type="term" value="F:cysteine-type deubiquitinase activity"/>
    <property type="evidence" value="ECO:0007669"/>
    <property type="project" value="UniProtKB-UniRule"/>
</dbReference>
<sequence length="451" mass="51179">MADDQHPSVPGLRNLGNTCYFNAVLQALAASQHFQTYVSTLLLTGETAARPFTEALHDCLVDLSPKPRSQLTSSVVVPRALNSLLSEDTLLFRGMHQQDAEEGFQLIMEKLDKEVDRSQPDTCSLLWLAKARAATSPPRADPSIERNPFYGLTGNKLTCSACEMIKPVWTDYFLDLKLSLCQSMDSQRAFRHMRESLHHYTSKEYIDGVECTHCTLAHLLQVIDHELHSMATTPSSSRSVSLPDAARDDEASLASDDVDDHLDREADLAHHRAERIFMYQQLRDMLMKRKNPSSGVCDVDFDDPACWTQDELRVWAWHNIDHATRKIELHHATSVRHVVLARPPLVLAFHINRNVYLNESIVKLDVYMAFDATLVLRAPFLQHCESLAYVLVAVVVHHGNERGGHYTCYRRVGATQWVHVSDERVIEVPLAEVLRAKAYMLFYERPPDDQV</sequence>
<dbReference type="PANTHER" id="PTHR24006:SF888">
    <property type="entry name" value="UBIQUITIN CARBOXYL-TERMINAL HYDROLASE 30"/>
    <property type="match status" value="1"/>
</dbReference>
<dbReference type="Pfam" id="PF00443">
    <property type="entry name" value="UCH"/>
    <property type="match status" value="1"/>
</dbReference>
<dbReference type="EMBL" id="CAADRA010000845">
    <property type="protein sequence ID" value="VFT81074.1"/>
    <property type="molecule type" value="Genomic_DNA"/>
</dbReference>
<dbReference type="InterPro" id="IPR038765">
    <property type="entry name" value="Papain-like_cys_pep_sf"/>
</dbReference>
<evidence type="ECO:0000256" key="7">
    <source>
        <dbReference type="RuleBase" id="RU366025"/>
    </source>
</evidence>
<name>A0A485KF13_9STRA</name>
<dbReference type="PROSITE" id="PS00972">
    <property type="entry name" value="USP_1"/>
    <property type="match status" value="1"/>
</dbReference>
<dbReference type="EMBL" id="VJMH01000845">
    <property type="protein sequence ID" value="KAF0714222.1"/>
    <property type="molecule type" value="Genomic_DNA"/>
</dbReference>
<evidence type="ECO:0000256" key="1">
    <source>
        <dbReference type="ARBA" id="ARBA00000707"/>
    </source>
</evidence>
<keyword evidence="4 7" id="KW-0833">Ubl conjugation pathway</keyword>
<protein>
    <recommendedName>
        <fullName evidence="7">Ubiquitin carboxyl-terminal hydrolase</fullName>
        <ecNumber evidence="7">3.4.19.12</ecNumber>
    </recommendedName>
</protein>
<dbReference type="SUPFAM" id="SSF54001">
    <property type="entry name" value="Cysteine proteinases"/>
    <property type="match status" value="1"/>
</dbReference>
<dbReference type="GO" id="GO:0005634">
    <property type="term" value="C:nucleus"/>
    <property type="evidence" value="ECO:0007669"/>
    <property type="project" value="TreeGrafter"/>
</dbReference>
<dbReference type="OrthoDB" id="2248014at2759"/>
<dbReference type="EC" id="3.4.19.12" evidence="7"/>
<evidence type="ECO:0000313" key="11">
    <source>
        <dbReference type="Proteomes" id="UP000332933"/>
    </source>
</evidence>
<comment type="catalytic activity">
    <reaction evidence="1 7">
        <text>Thiol-dependent hydrolysis of ester, thioester, amide, peptide and isopeptide bonds formed by the C-terminal Gly of ubiquitin (a 76-residue protein attached to proteins as an intracellular targeting signal).</text>
        <dbReference type="EC" id="3.4.19.12"/>
    </reaction>
</comment>
<evidence type="ECO:0000256" key="4">
    <source>
        <dbReference type="ARBA" id="ARBA00022786"/>
    </source>
</evidence>
<dbReference type="Proteomes" id="UP000332933">
    <property type="component" value="Unassembled WGS sequence"/>
</dbReference>
<evidence type="ECO:0000256" key="3">
    <source>
        <dbReference type="ARBA" id="ARBA00022670"/>
    </source>
</evidence>
<evidence type="ECO:0000313" key="10">
    <source>
        <dbReference type="EMBL" id="VFT81074.1"/>
    </source>
</evidence>
<keyword evidence="11" id="KW-1185">Reference proteome</keyword>
<dbReference type="CDD" id="cd02257">
    <property type="entry name" value="Peptidase_C19"/>
    <property type="match status" value="1"/>
</dbReference>
<gene>
    <name evidence="10" type="primary">Aste57867_3937</name>
    <name evidence="9" type="ORF">As57867_003926</name>
    <name evidence="10" type="ORF">ASTE57867_3937</name>
</gene>
<feature type="domain" description="USP" evidence="8">
    <location>
        <begin position="10"/>
        <end position="446"/>
    </location>
</feature>
<dbReference type="InterPro" id="IPR028889">
    <property type="entry name" value="USP"/>
</dbReference>
<keyword evidence="6 7" id="KW-0788">Thiol protease</keyword>
<evidence type="ECO:0000256" key="5">
    <source>
        <dbReference type="ARBA" id="ARBA00022801"/>
    </source>
</evidence>
<dbReference type="GO" id="GO:0016579">
    <property type="term" value="P:protein deubiquitination"/>
    <property type="evidence" value="ECO:0007669"/>
    <property type="project" value="InterPro"/>
</dbReference>
<dbReference type="InterPro" id="IPR001394">
    <property type="entry name" value="Peptidase_C19_UCH"/>
</dbReference>
<proteinExistence type="inferred from homology"/>
<organism evidence="10 11">
    <name type="scientific">Aphanomyces stellatus</name>
    <dbReference type="NCBI Taxonomy" id="120398"/>
    <lineage>
        <taxon>Eukaryota</taxon>
        <taxon>Sar</taxon>
        <taxon>Stramenopiles</taxon>
        <taxon>Oomycota</taxon>
        <taxon>Saprolegniomycetes</taxon>
        <taxon>Saprolegniales</taxon>
        <taxon>Verrucalvaceae</taxon>
        <taxon>Aphanomyces</taxon>
    </lineage>
</organism>
<dbReference type="GO" id="GO:0006508">
    <property type="term" value="P:proteolysis"/>
    <property type="evidence" value="ECO:0007669"/>
    <property type="project" value="UniProtKB-KW"/>
</dbReference>
<evidence type="ECO:0000256" key="6">
    <source>
        <dbReference type="ARBA" id="ARBA00022807"/>
    </source>
</evidence>
<evidence type="ECO:0000313" key="9">
    <source>
        <dbReference type="EMBL" id="KAF0714222.1"/>
    </source>
</evidence>
<reference evidence="9" key="2">
    <citation type="submission" date="2019-06" db="EMBL/GenBank/DDBJ databases">
        <title>Genomics analysis of Aphanomyces spp. identifies a new class of oomycete effector associated with host adaptation.</title>
        <authorList>
            <person name="Gaulin E."/>
        </authorList>
    </citation>
    <scope>NUCLEOTIDE SEQUENCE</scope>
    <source>
        <strain evidence="9">CBS 578.67</strain>
    </source>
</reference>
<keyword evidence="5 7" id="KW-0378">Hydrolase</keyword>
<evidence type="ECO:0000256" key="2">
    <source>
        <dbReference type="ARBA" id="ARBA00009085"/>
    </source>
</evidence>
<dbReference type="InterPro" id="IPR018200">
    <property type="entry name" value="USP_CS"/>
</dbReference>
<comment type="similarity">
    <text evidence="2 7">Belongs to the peptidase C19 family.</text>
</comment>
<reference evidence="10 11" key="1">
    <citation type="submission" date="2019-03" db="EMBL/GenBank/DDBJ databases">
        <authorList>
            <person name="Gaulin E."/>
            <person name="Dumas B."/>
        </authorList>
    </citation>
    <scope>NUCLEOTIDE SEQUENCE [LARGE SCALE GENOMIC DNA]</scope>
    <source>
        <strain evidence="10">CBS 568.67</strain>
    </source>
</reference>
<dbReference type="PROSITE" id="PS50235">
    <property type="entry name" value="USP_3"/>
    <property type="match status" value="1"/>
</dbReference>
<dbReference type="InterPro" id="IPR050164">
    <property type="entry name" value="Peptidase_C19"/>
</dbReference>
<dbReference type="GO" id="GO:0005829">
    <property type="term" value="C:cytosol"/>
    <property type="evidence" value="ECO:0007669"/>
    <property type="project" value="TreeGrafter"/>
</dbReference>
<evidence type="ECO:0000259" key="8">
    <source>
        <dbReference type="PROSITE" id="PS50235"/>
    </source>
</evidence>
<dbReference type="Gene3D" id="3.90.70.10">
    <property type="entry name" value="Cysteine proteinases"/>
    <property type="match status" value="1"/>
</dbReference>
<dbReference type="AlphaFoldDB" id="A0A485KF13"/>
<keyword evidence="3 7" id="KW-0645">Protease</keyword>
<accession>A0A485KF13</accession>
<dbReference type="PROSITE" id="PS00973">
    <property type="entry name" value="USP_2"/>
    <property type="match status" value="1"/>
</dbReference>